<dbReference type="SUPFAM" id="SSF53901">
    <property type="entry name" value="Thiolase-like"/>
    <property type="match status" value="1"/>
</dbReference>
<protein>
    <recommendedName>
        <fullName evidence="3">Beta-ketoacyl synthase-like N-terminal domain-containing protein</fullName>
    </recommendedName>
</protein>
<evidence type="ECO:0000256" key="2">
    <source>
        <dbReference type="SAM" id="MobiDB-lite"/>
    </source>
</evidence>
<dbReference type="GO" id="GO:0004315">
    <property type="term" value="F:3-oxoacyl-[acyl-carrier-protein] synthase activity"/>
    <property type="evidence" value="ECO:0007669"/>
    <property type="project" value="TreeGrafter"/>
</dbReference>
<evidence type="ECO:0000256" key="1">
    <source>
        <dbReference type="ARBA" id="ARBA00022679"/>
    </source>
</evidence>
<name>A0A926L6A4_9ACTN</name>
<proteinExistence type="predicted"/>
<dbReference type="RefSeq" id="WP_188184326.1">
    <property type="nucleotide sequence ID" value="NZ_JACVQF010000222.1"/>
</dbReference>
<organism evidence="4 5">
    <name type="scientific">Streptomyces griseicoloratus</name>
    <dbReference type="NCBI Taxonomy" id="2752516"/>
    <lineage>
        <taxon>Bacteria</taxon>
        <taxon>Bacillati</taxon>
        <taxon>Actinomycetota</taxon>
        <taxon>Actinomycetes</taxon>
        <taxon>Kitasatosporales</taxon>
        <taxon>Streptomycetaceae</taxon>
        <taxon>Streptomyces</taxon>
    </lineage>
</organism>
<dbReference type="Proteomes" id="UP000621210">
    <property type="component" value="Unassembled WGS sequence"/>
</dbReference>
<keyword evidence="1" id="KW-0808">Transferase</keyword>
<dbReference type="GO" id="GO:0006633">
    <property type="term" value="P:fatty acid biosynthetic process"/>
    <property type="evidence" value="ECO:0007669"/>
    <property type="project" value="TreeGrafter"/>
</dbReference>
<feature type="region of interest" description="Disordered" evidence="2">
    <location>
        <begin position="238"/>
        <end position="261"/>
    </location>
</feature>
<dbReference type="PANTHER" id="PTHR11712">
    <property type="entry name" value="POLYKETIDE SYNTHASE-RELATED"/>
    <property type="match status" value="1"/>
</dbReference>
<dbReference type="InterPro" id="IPR000794">
    <property type="entry name" value="Beta-ketoacyl_synthase"/>
</dbReference>
<dbReference type="Pfam" id="PF00109">
    <property type="entry name" value="ketoacyl-synt"/>
    <property type="match status" value="1"/>
</dbReference>
<feature type="domain" description="Beta-ketoacyl synthase-like N-terminal" evidence="3">
    <location>
        <begin position="55"/>
        <end position="188"/>
    </location>
</feature>
<dbReference type="PANTHER" id="PTHR11712:SF336">
    <property type="entry name" value="3-OXOACYL-[ACYL-CARRIER-PROTEIN] SYNTHASE, MITOCHONDRIAL"/>
    <property type="match status" value="1"/>
</dbReference>
<evidence type="ECO:0000259" key="3">
    <source>
        <dbReference type="Pfam" id="PF00109"/>
    </source>
</evidence>
<dbReference type="Gene3D" id="3.40.47.10">
    <property type="match status" value="1"/>
</dbReference>
<reference evidence="4" key="2">
    <citation type="submission" date="2020-09" db="EMBL/GenBank/DDBJ databases">
        <authorList>
            <person name="Luo X."/>
        </authorList>
    </citation>
    <scope>NUCLEOTIDE SEQUENCE</scope>
    <source>
        <strain evidence="4">TRM S81-3</strain>
    </source>
</reference>
<dbReference type="InterPro" id="IPR016039">
    <property type="entry name" value="Thiolase-like"/>
</dbReference>
<keyword evidence="5" id="KW-1185">Reference proteome</keyword>
<dbReference type="AlphaFoldDB" id="A0A926L6A4"/>
<dbReference type="InterPro" id="IPR014030">
    <property type="entry name" value="Ketoacyl_synth_N"/>
</dbReference>
<reference evidence="4" key="1">
    <citation type="submission" date="2020-09" db="EMBL/GenBank/DDBJ databases">
        <title>Streptomyces grisecoloratus sp. nov., isolated from cotton soil.</title>
        <authorList>
            <person name="Xing L."/>
        </authorList>
    </citation>
    <scope>NUCLEOTIDE SEQUENCE</scope>
    <source>
        <strain evidence="4">TRM S81-3</strain>
    </source>
</reference>
<evidence type="ECO:0000313" key="5">
    <source>
        <dbReference type="Proteomes" id="UP000621210"/>
    </source>
</evidence>
<accession>A0A926L6A4</accession>
<sequence length="340" mass="34347">MRAAETTVRTDVLISGLGTALAGVSGPGALLDPPDTALGTDPVDALRGPGLRYKDRATKLALCAARDALADAGLLGTDGDLTVDGADFGVVVSSNWGNVDTVCDASATIRRSTYKATSPMLLPNTASNVTASWVAITHGLRGANVTLTNGPTSGLDAVHWARTLIAAGRLRRALVIGVEPVNEPVRHLVGDAEPLFDGAVALVAEAADAVRDRGGTPLARIGRYARAGDPARALAAVRDDEDTPPDAWWLPERPLPPATAGTTAPAGVPAYDLSARHGRCSGALGVLQCVAATAELTRTASRSMLATAGQGSTGGGPGEDDAAAALVLHRMPAPAGGGPS</sequence>
<evidence type="ECO:0000313" key="4">
    <source>
        <dbReference type="EMBL" id="MBD0423392.1"/>
    </source>
</evidence>
<comment type="caution">
    <text evidence="4">The sequence shown here is derived from an EMBL/GenBank/DDBJ whole genome shotgun (WGS) entry which is preliminary data.</text>
</comment>
<gene>
    <name evidence="4" type="ORF">H0H10_30230</name>
</gene>
<dbReference type="EMBL" id="JACVQF010000222">
    <property type="protein sequence ID" value="MBD0423392.1"/>
    <property type="molecule type" value="Genomic_DNA"/>
</dbReference>